<proteinExistence type="predicted"/>
<keyword evidence="2" id="KW-1185">Reference proteome</keyword>
<organism evidence="1 2">
    <name type="scientific">Phytophthora lilii</name>
    <dbReference type="NCBI Taxonomy" id="2077276"/>
    <lineage>
        <taxon>Eukaryota</taxon>
        <taxon>Sar</taxon>
        <taxon>Stramenopiles</taxon>
        <taxon>Oomycota</taxon>
        <taxon>Peronosporomycetes</taxon>
        <taxon>Peronosporales</taxon>
        <taxon>Peronosporaceae</taxon>
        <taxon>Phytophthora</taxon>
    </lineage>
</organism>
<name>A0A9W6XE99_9STRA</name>
<evidence type="ECO:0000313" key="1">
    <source>
        <dbReference type="EMBL" id="GMF36731.1"/>
    </source>
</evidence>
<protein>
    <submittedName>
        <fullName evidence="1">Unnamed protein product</fullName>
    </submittedName>
</protein>
<accession>A0A9W6XE99</accession>
<dbReference type="OrthoDB" id="89553at2759"/>
<comment type="caution">
    <text evidence="1">The sequence shown here is derived from an EMBL/GenBank/DDBJ whole genome shotgun (WGS) entry which is preliminary data.</text>
</comment>
<gene>
    <name evidence="1" type="ORF">Plil01_001552600</name>
</gene>
<evidence type="ECO:0000313" key="2">
    <source>
        <dbReference type="Proteomes" id="UP001165083"/>
    </source>
</evidence>
<dbReference type="AlphaFoldDB" id="A0A9W6XE99"/>
<reference evidence="1" key="1">
    <citation type="submission" date="2023-04" db="EMBL/GenBank/DDBJ databases">
        <title>Phytophthora lilii NBRC 32176.</title>
        <authorList>
            <person name="Ichikawa N."/>
            <person name="Sato H."/>
            <person name="Tonouchi N."/>
        </authorList>
    </citation>
    <scope>NUCLEOTIDE SEQUENCE</scope>
    <source>
        <strain evidence="1">NBRC 32176</strain>
    </source>
</reference>
<sequence length="83" mass="9274">MNCSDKQWCLVERMCVFDPKKRLKVSTVVDELARLASGEDEVDDGELSTDTLDNLESVSEVISGVKAWLIQRQEEGSQTVDTP</sequence>
<dbReference type="EMBL" id="BSXW01001429">
    <property type="protein sequence ID" value="GMF36731.1"/>
    <property type="molecule type" value="Genomic_DNA"/>
</dbReference>
<dbReference type="Proteomes" id="UP001165083">
    <property type="component" value="Unassembled WGS sequence"/>
</dbReference>